<dbReference type="SUPFAM" id="SSF53850">
    <property type="entry name" value="Periplasmic binding protein-like II"/>
    <property type="match status" value="1"/>
</dbReference>
<feature type="domain" description="Transcriptional regulator SgrR N-terminal HTH" evidence="3">
    <location>
        <begin position="2"/>
        <end position="100"/>
    </location>
</feature>
<comment type="caution">
    <text evidence="4">The sequence shown here is derived from an EMBL/GenBank/DDBJ whole genome shotgun (WGS) entry which is preliminary data.</text>
</comment>
<dbReference type="PANTHER" id="PTHR30290:SF72">
    <property type="entry name" value="HTH-TYPE TRANSCRIPTIONAL REGULATOR SGRR"/>
    <property type="match status" value="1"/>
</dbReference>
<evidence type="ECO:0000259" key="2">
    <source>
        <dbReference type="Pfam" id="PF00496"/>
    </source>
</evidence>
<feature type="domain" description="Solute-binding protein family 5" evidence="2">
    <location>
        <begin position="169"/>
        <end position="506"/>
    </location>
</feature>
<sequence length="591" mass="69646">MKLEEHYFTLYQSWGPGSKKVFISEVAQKLKCSDRHAKSIVKQMKEKNWIEWIPNPGRGKATSLTFLLKPNEIEEQQVQTWIHNGDIPQALKWMESQKELGASFVEWLEGQFNWTPSHQQEDGLDTLSYPYYQPIHTLVPCYISTRHEGHLVEHVYNRLITYSHYDKTFHPEIAHHWDSEDNGRIWRFYIRKGVLFHDGSPLTSKTVKENILFWKDHQRDGWKLDILNDIKKINIVSTTIIEIHLNSPNQMLLHLFTDHKAMMIPVHLYEKDKERFRKHPIGTGPYEITRHRNGHMVLKAFTHYFGYRPLLDKVELYSIPNSPLPPRRQVHYRIVGKHTTDIKHYDWFPPRLGGVYLVVNHQKEGLHKHPDFRKMLSHAIDRSKLFQNHPYHAVWFPDSFIDENAGILRQHANVQEAKAWFHANGLKGKTLTLTSTCLEHNAYFGFELGVFKEVFKEMGITLETNYVDINELHKKEHMEKTDIIIAGVGLGENPLVSMLNAITSETSYICNTMPPEAKVHLDSLITTVRQSPDTQTAYENLRNIENFLLDNYYVIFLYQRKIHINVEADERLQGIEINRYNRLNYHKLWYK</sequence>
<dbReference type="Gene3D" id="3.40.190.10">
    <property type="entry name" value="Periplasmic binding protein-like II"/>
    <property type="match status" value="1"/>
</dbReference>
<dbReference type="Gene3D" id="3.10.105.10">
    <property type="entry name" value="Dipeptide-binding Protein, Domain 3"/>
    <property type="match status" value="1"/>
</dbReference>
<dbReference type="EMBL" id="JAUSUG010000016">
    <property type="protein sequence ID" value="MDQ0256321.1"/>
    <property type="molecule type" value="Genomic_DNA"/>
</dbReference>
<dbReference type="InterPro" id="IPR039424">
    <property type="entry name" value="SBP_5"/>
</dbReference>
<name>A0ABT9ZYJ4_9BACI</name>
<evidence type="ECO:0000259" key="3">
    <source>
        <dbReference type="Pfam" id="PF12793"/>
    </source>
</evidence>
<dbReference type="InterPro" id="IPR000914">
    <property type="entry name" value="SBP_5_dom"/>
</dbReference>
<evidence type="ECO:0000313" key="5">
    <source>
        <dbReference type="Proteomes" id="UP001230005"/>
    </source>
</evidence>
<organism evidence="4 5">
    <name type="scientific">Evansella vedderi</name>
    <dbReference type="NCBI Taxonomy" id="38282"/>
    <lineage>
        <taxon>Bacteria</taxon>
        <taxon>Bacillati</taxon>
        <taxon>Bacillota</taxon>
        <taxon>Bacilli</taxon>
        <taxon>Bacillales</taxon>
        <taxon>Bacillaceae</taxon>
        <taxon>Evansella</taxon>
    </lineage>
</organism>
<evidence type="ECO:0000313" key="4">
    <source>
        <dbReference type="EMBL" id="MDQ0256321.1"/>
    </source>
</evidence>
<proteinExistence type="predicted"/>
<keyword evidence="1" id="KW-0238">DNA-binding</keyword>
<dbReference type="InterPro" id="IPR025370">
    <property type="entry name" value="SgrR_HTH_N"/>
</dbReference>
<reference evidence="4 5" key="1">
    <citation type="submission" date="2023-07" db="EMBL/GenBank/DDBJ databases">
        <title>Genomic Encyclopedia of Type Strains, Phase IV (KMG-IV): sequencing the most valuable type-strain genomes for metagenomic binning, comparative biology and taxonomic classification.</title>
        <authorList>
            <person name="Goeker M."/>
        </authorList>
    </citation>
    <scope>NUCLEOTIDE SEQUENCE [LARGE SCALE GENOMIC DNA]</scope>
    <source>
        <strain evidence="4 5">DSM 9768</strain>
    </source>
</reference>
<dbReference type="Pfam" id="PF12793">
    <property type="entry name" value="SgrR_N"/>
    <property type="match status" value="1"/>
</dbReference>
<dbReference type="RefSeq" id="WP_307328279.1">
    <property type="nucleotide sequence ID" value="NZ_JAUSUG010000016.1"/>
</dbReference>
<dbReference type="Pfam" id="PF00496">
    <property type="entry name" value="SBP_bac_5"/>
    <property type="match status" value="1"/>
</dbReference>
<keyword evidence="5" id="KW-1185">Reference proteome</keyword>
<dbReference type="PIRSF" id="PIRSF002741">
    <property type="entry name" value="MppA"/>
    <property type="match status" value="1"/>
</dbReference>
<protein>
    <submittedName>
        <fullName evidence="4">MarR-like DNA-binding transcriptional regulator SgrR of sgrS sRNA</fullName>
    </submittedName>
</protein>
<accession>A0ABT9ZYJ4</accession>
<gene>
    <name evidence="4" type="ORF">J2S74_003741</name>
</gene>
<evidence type="ECO:0000256" key="1">
    <source>
        <dbReference type="ARBA" id="ARBA00023125"/>
    </source>
</evidence>
<dbReference type="PANTHER" id="PTHR30290">
    <property type="entry name" value="PERIPLASMIC BINDING COMPONENT OF ABC TRANSPORTER"/>
    <property type="match status" value="1"/>
</dbReference>
<dbReference type="Proteomes" id="UP001230005">
    <property type="component" value="Unassembled WGS sequence"/>
</dbReference>
<dbReference type="InterPro" id="IPR030678">
    <property type="entry name" value="Peptide/Ni-bd"/>
</dbReference>